<gene>
    <name evidence="1" type="ORF">UFOPK2310_00162</name>
</gene>
<organism evidence="1">
    <name type="scientific">freshwater metagenome</name>
    <dbReference type="NCBI Taxonomy" id="449393"/>
    <lineage>
        <taxon>unclassified sequences</taxon>
        <taxon>metagenomes</taxon>
        <taxon>ecological metagenomes</taxon>
    </lineage>
</organism>
<name>A0A6J6LPH8_9ZZZZ</name>
<evidence type="ECO:0000313" key="1">
    <source>
        <dbReference type="EMBL" id="CAB4662689.1"/>
    </source>
</evidence>
<protein>
    <submittedName>
        <fullName evidence="1">Unannotated protein</fullName>
    </submittedName>
</protein>
<sequence>MNLELVPDFLRHVVPAQIGILVPDLAKGIKQWSAILGREDWRVYTYGPDVVPELTYRGKPGTFSMRLALIGADPQVELIEALEGPSLYHEWIEEHGYGQHHIGFWVDSYDDVIAQCAESGVGVTQTGRGYGLNGDGGFAYLDTLESLGVILEAIEVPAVRRPSEPIPE</sequence>
<dbReference type="Pfam" id="PF13669">
    <property type="entry name" value="Glyoxalase_4"/>
    <property type="match status" value="1"/>
</dbReference>
<dbReference type="AlphaFoldDB" id="A0A6J6LPH8"/>
<reference evidence="1" key="1">
    <citation type="submission" date="2020-05" db="EMBL/GenBank/DDBJ databases">
        <authorList>
            <person name="Chiriac C."/>
            <person name="Salcher M."/>
            <person name="Ghai R."/>
            <person name="Kavagutti S V."/>
        </authorList>
    </citation>
    <scope>NUCLEOTIDE SEQUENCE</scope>
</reference>
<proteinExistence type="predicted"/>
<dbReference type="SUPFAM" id="SSF54593">
    <property type="entry name" value="Glyoxalase/Bleomycin resistance protein/Dihydroxybiphenyl dioxygenase"/>
    <property type="match status" value="1"/>
</dbReference>
<dbReference type="InterPro" id="IPR029068">
    <property type="entry name" value="Glyas_Bleomycin-R_OHBP_Dase"/>
</dbReference>
<accession>A0A6J6LPH8</accession>
<dbReference type="Gene3D" id="3.10.180.10">
    <property type="entry name" value="2,3-Dihydroxybiphenyl 1,2-Dioxygenase, domain 1"/>
    <property type="match status" value="1"/>
</dbReference>
<dbReference type="EMBL" id="CAEZWW010000009">
    <property type="protein sequence ID" value="CAB4662689.1"/>
    <property type="molecule type" value="Genomic_DNA"/>
</dbReference>